<gene>
    <name evidence="9" type="ORF">CspeluHIS016_0302860</name>
</gene>
<dbReference type="InterPro" id="IPR023582">
    <property type="entry name" value="Impact"/>
</dbReference>
<dbReference type="Proteomes" id="UP001222932">
    <property type="component" value="Unassembled WGS sequence"/>
</dbReference>
<dbReference type="EMBL" id="BTCM01000003">
    <property type="protein sequence ID" value="GMK56446.1"/>
    <property type="molecule type" value="Genomic_DNA"/>
</dbReference>
<name>A0AAD3TTY1_9TREE</name>
<feature type="compositionally biased region" description="Low complexity" evidence="7">
    <location>
        <begin position="193"/>
        <end position="205"/>
    </location>
</feature>
<accession>A0AAD3TTY1</accession>
<dbReference type="PANTHER" id="PTHR16301:SF24">
    <property type="entry name" value="RWD DOMAIN-CONTAINING PROTEIN"/>
    <property type="match status" value="1"/>
</dbReference>
<evidence type="ECO:0000313" key="9">
    <source>
        <dbReference type="EMBL" id="GMK56446.1"/>
    </source>
</evidence>
<comment type="similarity">
    <text evidence="2">Belongs to the IMPACT family.</text>
</comment>
<keyword evidence="6" id="KW-0346">Stress response</keyword>
<reference evidence="9" key="2">
    <citation type="submission" date="2023-06" db="EMBL/GenBank/DDBJ databases">
        <authorList>
            <person name="Kobayashi Y."/>
            <person name="Kayamori A."/>
            <person name="Aoki K."/>
            <person name="Shiwa Y."/>
            <person name="Fujita N."/>
            <person name="Sugita T."/>
            <person name="Iwasaki W."/>
            <person name="Tanaka N."/>
            <person name="Takashima M."/>
        </authorList>
    </citation>
    <scope>NUCLEOTIDE SEQUENCE</scope>
    <source>
        <strain evidence="9">HIS016</strain>
    </source>
</reference>
<comment type="subcellular location">
    <subcellularLocation>
        <location evidence="1">Cytoplasm</location>
    </subcellularLocation>
</comment>
<dbReference type="Pfam" id="PF05773">
    <property type="entry name" value="RWD"/>
    <property type="match status" value="1"/>
</dbReference>
<keyword evidence="4" id="KW-0678">Repressor</keyword>
<reference evidence="9" key="1">
    <citation type="journal article" date="2023" name="BMC Genomics">
        <title>Chromosome-level genome assemblies of Cutaneotrichosporon spp. (Trichosporonales, Basidiomycota) reveal imbalanced evolution between nucleotide sequences and chromosome synteny.</title>
        <authorList>
            <person name="Kobayashi Y."/>
            <person name="Kayamori A."/>
            <person name="Aoki K."/>
            <person name="Shiwa Y."/>
            <person name="Matsutani M."/>
            <person name="Fujita N."/>
            <person name="Sugita T."/>
            <person name="Iwasaki W."/>
            <person name="Tanaka N."/>
            <person name="Takashima M."/>
        </authorList>
    </citation>
    <scope>NUCLEOTIDE SEQUENCE</scope>
    <source>
        <strain evidence="9">HIS016</strain>
    </source>
</reference>
<comment type="caution">
    <text evidence="9">The sequence shown here is derived from an EMBL/GenBank/DDBJ whole genome shotgun (WGS) entry which is preliminary data.</text>
</comment>
<dbReference type="GO" id="GO:0005737">
    <property type="term" value="C:cytoplasm"/>
    <property type="evidence" value="ECO:0007669"/>
    <property type="project" value="UniProtKB-SubCell"/>
</dbReference>
<dbReference type="InterPro" id="IPR020568">
    <property type="entry name" value="Ribosomal_Su5_D2-typ_SF"/>
</dbReference>
<dbReference type="PANTHER" id="PTHR16301">
    <property type="entry name" value="IMPACT-RELATED"/>
    <property type="match status" value="1"/>
</dbReference>
<keyword evidence="3" id="KW-0963">Cytoplasm</keyword>
<feature type="region of interest" description="Disordered" evidence="7">
    <location>
        <begin position="172"/>
        <end position="239"/>
    </location>
</feature>
<dbReference type="Pfam" id="PF01205">
    <property type="entry name" value="Impact_N"/>
    <property type="match status" value="1"/>
</dbReference>
<keyword evidence="5" id="KW-0810">Translation regulation</keyword>
<dbReference type="SUPFAM" id="SSF54495">
    <property type="entry name" value="UBC-like"/>
    <property type="match status" value="1"/>
</dbReference>
<dbReference type="InterPro" id="IPR036956">
    <property type="entry name" value="Impact_N_sf"/>
</dbReference>
<feature type="domain" description="RWD" evidence="8">
    <location>
        <begin position="36"/>
        <end position="157"/>
    </location>
</feature>
<dbReference type="GO" id="GO:0140469">
    <property type="term" value="P:GCN2-mediated signaling"/>
    <property type="evidence" value="ECO:0007669"/>
    <property type="project" value="TreeGrafter"/>
</dbReference>
<dbReference type="PROSITE" id="PS50908">
    <property type="entry name" value="RWD"/>
    <property type="match status" value="1"/>
</dbReference>
<evidence type="ECO:0000313" key="10">
    <source>
        <dbReference type="Proteomes" id="UP001222932"/>
    </source>
</evidence>
<sequence>MATLPNDPGDVQDRAELELISTLTTSEDTNTASIGSELEALEAIYPGALLLSPSPPSSAHRLRYEIALPAWEDGGASADDDGAAPRIRVLVTLPDGYPDTAPRLQIMGRYVGAYAIDPGLFGDITRTFISSSGVGFTPGVPAVFDGLVHVQSLVEPWYRDRAAAAAVAEAAHDHASRRHTPELAIDRLDLDATSKSTSTSSSNSKKLPRTDTDKTGTDKDKDKDKPARPLPHITSSSPITDRKSQFVGHACRVADEEDVLVVVSHLLQDRRIARAAHPTIWAYRTVREVGGPAGRVVESDYDDDGETQAGSRLQHLLQVLDLTGVLVVVTRWFGGIHLGPDRFKHINQAARDALEAGGFLEEVVKKGRRK</sequence>
<evidence type="ECO:0000256" key="3">
    <source>
        <dbReference type="ARBA" id="ARBA00022490"/>
    </source>
</evidence>
<feature type="compositionally biased region" description="Basic and acidic residues" evidence="7">
    <location>
        <begin position="172"/>
        <end position="192"/>
    </location>
</feature>
<feature type="compositionally biased region" description="Basic and acidic residues" evidence="7">
    <location>
        <begin position="208"/>
        <end position="227"/>
    </location>
</feature>
<dbReference type="InterPro" id="IPR006575">
    <property type="entry name" value="RWD_dom"/>
</dbReference>
<dbReference type="InterPro" id="IPR001498">
    <property type="entry name" value="Impact_N"/>
</dbReference>
<evidence type="ECO:0000256" key="1">
    <source>
        <dbReference type="ARBA" id="ARBA00004496"/>
    </source>
</evidence>
<proteinExistence type="inferred from homology"/>
<dbReference type="SUPFAM" id="SSF54211">
    <property type="entry name" value="Ribosomal protein S5 domain 2-like"/>
    <property type="match status" value="1"/>
</dbReference>
<evidence type="ECO:0000256" key="5">
    <source>
        <dbReference type="ARBA" id="ARBA00022845"/>
    </source>
</evidence>
<organism evidence="9 10">
    <name type="scientific">Cutaneotrichosporon spelunceum</name>
    <dbReference type="NCBI Taxonomy" id="1672016"/>
    <lineage>
        <taxon>Eukaryota</taxon>
        <taxon>Fungi</taxon>
        <taxon>Dikarya</taxon>
        <taxon>Basidiomycota</taxon>
        <taxon>Agaricomycotina</taxon>
        <taxon>Tremellomycetes</taxon>
        <taxon>Trichosporonales</taxon>
        <taxon>Trichosporonaceae</taxon>
        <taxon>Cutaneotrichosporon</taxon>
    </lineage>
</organism>
<evidence type="ECO:0000256" key="4">
    <source>
        <dbReference type="ARBA" id="ARBA00022491"/>
    </source>
</evidence>
<dbReference type="Gene3D" id="3.30.230.30">
    <property type="entry name" value="Impact, N-terminal domain"/>
    <property type="match status" value="1"/>
</dbReference>
<evidence type="ECO:0000256" key="6">
    <source>
        <dbReference type="ARBA" id="ARBA00023016"/>
    </source>
</evidence>
<dbReference type="InterPro" id="IPR016135">
    <property type="entry name" value="UBQ-conjugating_enzyme/RWD"/>
</dbReference>
<evidence type="ECO:0000256" key="7">
    <source>
        <dbReference type="SAM" id="MobiDB-lite"/>
    </source>
</evidence>
<evidence type="ECO:0000256" key="2">
    <source>
        <dbReference type="ARBA" id="ARBA00007665"/>
    </source>
</evidence>
<protein>
    <recommendedName>
        <fullName evidence="8">RWD domain-containing protein</fullName>
    </recommendedName>
</protein>
<keyword evidence="10" id="KW-1185">Reference proteome</keyword>
<dbReference type="Gene3D" id="3.10.110.10">
    <property type="entry name" value="Ubiquitin Conjugating Enzyme"/>
    <property type="match status" value="1"/>
</dbReference>
<dbReference type="GO" id="GO:0006446">
    <property type="term" value="P:regulation of translational initiation"/>
    <property type="evidence" value="ECO:0007669"/>
    <property type="project" value="TreeGrafter"/>
</dbReference>
<evidence type="ECO:0000259" key="8">
    <source>
        <dbReference type="PROSITE" id="PS50908"/>
    </source>
</evidence>
<dbReference type="AlphaFoldDB" id="A0AAD3TTY1"/>